<dbReference type="Gene3D" id="3.40.630.10">
    <property type="entry name" value="Zn peptidases"/>
    <property type="match status" value="1"/>
</dbReference>
<dbReference type="GO" id="GO:0046872">
    <property type="term" value="F:metal ion binding"/>
    <property type="evidence" value="ECO:0007669"/>
    <property type="project" value="UniProtKB-KW"/>
</dbReference>
<dbReference type="NCBIfam" id="TIGR01910">
    <property type="entry name" value="DapE-ArgE"/>
    <property type="match status" value="1"/>
</dbReference>
<feature type="domain" description="Peptidase M20 dimerisation" evidence="8">
    <location>
        <begin position="173"/>
        <end position="280"/>
    </location>
</feature>
<dbReference type="NCBIfam" id="NF009555">
    <property type="entry name" value="PRK13004.1"/>
    <property type="match status" value="1"/>
</dbReference>
<comment type="cofactor">
    <cofactor evidence="2">
        <name>Zn(2+)</name>
        <dbReference type="ChEBI" id="CHEBI:29105"/>
    </cofactor>
</comment>
<name>A0AAT9LAZ7_9FIRM</name>
<evidence type="ECO:0000259" key="8">
    <source>
        <dbReference type="Pfam" id="PF07687"/>
    </source>
</evidence>
<dbReference type="InterPro" id="IPR011650">
    <property type="entry name" value="Peptidase_M20_dimer"/>
</dbReference>
<dbReference type="Pfam" id="PF01546">
    <property type="entry name" value="Peptidase_M20"/>
    <property type="match status" value="1"/>
</dbReference>
<keyword evidence="5 9" id="KW-0378">Hydrolase</keyword>
<evidence type="ECO:0000256" key="7">
    <source>
        <dbReference type="ARBA" id="ARBA00023285"/>
    </source>
</evidence>
<dbReference type="KEGG" id="fcz:IMF26_09430"/>
<protein>
    <submittedName>
        <fullName evidence="9">YgeY family selenium metabolism-linked hydrolase</fullName>
    </submittedName>
</protein>
<evidence type="ECO:0000256" key="6">
    <source>
        <dbReference type="ARBA" id="ARBA00022833"/>
    </source>
</evidence>
<reference evidence="9" key="1">
    <citation type="submission" date="2020-10" db="EMBL/GenBank/DDBJ databases">
        <authorList>
            <person name="Kadnikov V."/>
            <person name="Beletsky A.V."/>
            <person name="Mardanov A.V."/>
            <person name="Karnachuk O.V."/>
            <person name="Ravin N.V."/>
        </authorList>
    </citation>
    <scope>NUCLEOTIDE SEQUENCE</scope>
    <source>
        <strain evidence="9">Bu02</strain>
    </source>
</reference>
<comment type="similarity">
    <text evidence="3">Belongs to the peptidase M20A family.</text>
</comment>
<evidence type="ECO:0000256" key="3">
    <source>
        <dbReference type="ARBA" id="ARBA00006247"/>
    </source>
</evidence>
<reference evidence="9" key="2">
    <citation type="journal article" date="2023" name="Biology">
        <title>Prokaryotic Life Associated with Coal-Fire Gas Vents Revealed by Metagenomics.</title>
        <authorList>
            <person name="Kadnikov V.V."/>
            <person name="Mardanov A.V."/>
            <person name="Beletsky A.V."/>
            <person name="Karnachuk O.V."/>
            <person name="Ravin N.V."/>
        </authorList>
    </citation>
    <scope>NUCLEOTIDE SEQUENCE</scope>
    <source>
        <strain evidence="9">Bu02</strain>
    </source>
</reference>
<comment type="cofactor">
    <cofactor evidence="1">
        <name>Co(2+)</name>
        <dbReference type="ChEBI" id="CHEBI:48828"/>
    </cofactor>
</comment>
<evidence type="ECO:0000256" key="5">
    <source>
        <dbReference type="ARBA" id="ARBA00022801"/>
    </source>
</evidence>
<dbReference type="Gene3D" id="3.30.70.360">
    <property type="match status" value="1"/>
</dbReference>
<dbReference type="SUPFAM" id="SSF55031">
    <property type="entry name" value="Bacterial exopeptidase dimerisation domain"/>
    <property type="match status" value="1"/>
</dbReference>
<dbReference type="PANTHER" id="PTHR43808">
    <property type="entry name" value="ACETYLORNITHINE DEACETYLASE"/>
    <property type="match status" value="1"/>
</dbReference>
<dbReference type="Pfam" id="PF07687">
    <property type="entry name" value="M20_dimer"/>
    <property type="match status" value="1"/>
</dbReference>
<dbReference type="GO" id="GO:0016787">
    <property type="term" value="F:hydrolase activity"/>
    <property type="evidence" value="ECO:0007669"/>
    <property type="project" value="UniProtKB-KW"/>
</dbReference>
<evidence type="ECO:0000256" key="1">
    <source>
        <dbReference type="ARBA" id="ARBA00001941"/>
    </source>
</evidence>
<dbReference type="InterPro" id="IPR036264">
    <property type="entry name" value="Bact_exopeptidase_dim_dom"/>
</dbReference>
<evidence type="ECO:0000256" key="2">
    <source>
        <dbReference type="ARBA" id="ARBA00001947"/>
    </source>
</evidence>
<proteinExistence type="inferred from homology"/>
<organism evidence="9">
    <name type="scientific">Candidatus Fermentithermobacillus carboniphilus</name>
    <dbReference type="NCBI Taxonomy" id="3085328"/>
    <lineage>
        <taxon>Bacteria</taxon>
        <taxon>Bacillati</taxon>
        <taxon>Bacillota</taxon>
        <taxon>Candidatus Fermentithermobacillia</taxon>
        <taxon>Candidatus Fermentithermobacillales</taxon>
        <taxon>Candidatus Fermentithermobacillaceae</taxon>
        <taxon>Candidatus Fermentithermobacillus</taxon>
    </lineage>
</organism>
<dbReference type="SUPFAM" id="SSF53187">
    <property type="entry name" value="Zn-dependent exopeptidases"/>
    <property type="match status" value="1"/>
</dbReference>
<sequence length="396" mass="43567">MIDDKRADDVVELCRKMIRQPSLSGHEEGMADLVRETMNALGYDEVNTDKYGNVVGRISFKRPGKRILFEGHMDHVDVGDLSKWTVDPYGATVRDGKIFGRGATDMKGSLAAMIAAGAYLKADHYDDLEGEILVAASVHEECFEGVASREIGERYRPDYVVIGEASSLNVKRGQRGRAEVVLETHGKSAHSSNPEEGINAVKKMIKLLQEIENSYVPPKQDVLGKGILELTDIISSPYPGASVVPARCRVTFDRRLLVGETEEKVLAAIQDIIDKIAAQDPEFRATVSIAIGEDKCYTGEPIRAKRFAPGWLFPEDHEFVIKAMKGLKKAGLSPNLSHYAFCTNGSYYAGIAGIPTIGFGASREELAHVVDEYVEIDQLLNACKGYYAIALEVLRR</sequence>
<keyword evidence="7" id="KW-0170">Cobalt</keyword>
<dbReference type="InterPro" id="IPR010182">
    <property type="entry name" value="ArgE/DapE"/>
</dbReference>
<dbReference type="InterPro" id="IPR002933">
    <property type="entry name" value="Peptidase_M20"/>
</dbReference>
<evidence type="ECO:0000256" key="4">
    <source>
        <dbReference type="ARBA" id="ARBA00022723"/>
    </source>
</evidence>
<dbReference type="InterPro" id="IPR050072">
    <property type="entry name" value="Peptidase_M20A"/>
</dbReference>
<keyword evidence="6" id="KW-0862">Zinc</keyword>
<evidence type="ECO:0000313" key="9">
    <source>
        <dbReference type="EMBL" id="QUL98241.1"/>
    </source>
</evidence>
<accession>A0AAT9LAZ7</accession>
<keyword evidence="4" id="KW-0479">Metal-binding</keyword>
<gene>
    <name evidence="9" type="ORF">IMF26_09430</name>
</gene>
<dbReference type="EMBL" id="CP062796">
    <property type="protein sequence ID" value="QUL98241.1"/>
    <property type="molecule type" value="Genomic_DNA"/>
</dbReference>
<dbReference type="AlphaFoldDB" id="A0AAT9LAZ7"/>